<feature type="region of interest" description="Disordered" evidence="2">
    <location>
        <begin position="186"/>
        <end position="220"/>
    </location>
</feature>
<evidence type="ECO:0008006" key="6">
    <source>
        <dbReference type="Google" id="ProtNLM"/>
    </source>
</evidence>
<evidence type="ECO:0000313" key="5">
    <source>
        <dbReference type="Proteomes" id="UP000320184"/>
    </source>
</evidence>
<dbReference type="InterPro" id="IPR014717">
    <property type="entry name" value="Transl_elong_EF1B/ribsomal_bS6"/>
</dbReference>
<dbReference type="AlphaFoldDB" id="A0A538SA27"/>
<evidence type="ECO:0000256" key="2">
    <source>
        <dbReference type="SAM" id="MobiDB-lite"/>
    </source>
</evidence>
<protein>
    <recommendedName>
        <fullName evidence="6">Pilus assembly protein PilO</fullName>
    </recommendedName>
</protein>
<evidence type="ECO:0000313" key="4">
    <source>
        <dbReference type="EMBL" id="TMQ48222.1"/>
    </source>
</evidence>
<dbReference type="EMBL" id="VBOT01000151">
    <property type="protein sequence ID" value="TMQ48222.1"/>
    <property type="molecule type" value="Genomic_DNA"/>
</dbReference>
<keyword evidence="3" id="KW-0812">Transmembrane</keyword>
<feature type="compositionally biased region" description="Low complexity" evidence="2">
    <location>
        <begin position="186"/>
        <end position="206"/>
    </location>
</feature>
<dbReference type="PANTHER" id="PTHR39555:SF1">
    <property type="entry name" value="TYPE IV PILUS INNER MEMBRANE COMPONENT PILO"/>
    <property type="match status" value="1"/>
</dbReference>
<dbReference type="GO" id="GO:0043107">
    <property type="term" value="P:type IV pilus-dependent motility"/>
    <property type="evidence" value="ECO:0007669"/>
    <property type="project" value="InterPro"/>
</dbReference>
<dbReference type="PANTHER" id="PTHR39555">
    <property type="entry name" value="FIMBRIAL ASSEMBLY PROTEIN PILO-LIKE PROTEIN-RELATED"/>
    <property type="match status" value="1"/>
</dbReference>
<name>A0A538SA27_UNCEI</name>
<dbReference type="GO" id="GO:0043683">
    <property type="term" value="P:type IV pilus assembly"/>
    <property type="evidence" value="ECO:0007669"/>
    <property type="project" value="InterPro"/>
</dbReference>
<evidence type="ECO:0000256" key="1">
    <source>
        <dbReference type="SAM" id="Coils"/>
    </source>
</evidence>
<keyword evidence="3" id="KW-0472">Membrane</keyword>
<dbReference type="InterPro" id="IPR007445">
    <property type="entry name" value="PilO"/>
</dbReference>
<accession>A0A538SA27</accession>
<evidence type="ECO:0000256" key="3">
    <source>
        <dbReference type="SAM" id="Phobius"/>
    </source>
</evidence>
<reference evidence="4 5" key="1">
    <citation type="journal article" date="2019" name="Nat. Microbiol.">
        <title>Mediterranean grassland soil C-N compound turnover is dependent on rainfall and depth, and is mediated by genomically divergent microorganisms.</title>
        <authorList>
            <person name="Diamond S."/>
            <person name="Andeer P.F."/>
            <person name="Li Z."/>
            <person name="Crits-Christoph A."/>
            <person name="Burstein D."/>
            <person name="Anantharaman K."/>
            <person name="Lane K.R."/>
            <person name="Thomas B.C."/>
            <person name="Pan C."/>
            <person name="Northen T.R."/>
            <person name="Banfield J.F."/>
        </authorList>
    </citation>
    <scope>NUCLEOTIDE SEQUENCE [LARGE SCALE GENOMIC DNA]</scope>
    <source>
        <strain evidence="4">WS_3</strain>
    </source>
</reference>
<dbReference type="Pfam" id="PF04350">
    <property type="entry name" value="PilO"/>
    <property type="match status" value="1"/>
</dbReference>
<keyword evidence="3" id="KW-1133">Transmembrane helix</keyword>
<keyword evidence="1" id="KW-0175">Coiled coil</keyword>
<gene>
    <name evidence="4" type="ORF">E6K73_12440</name>
</gene>
<organism evidence="4 5">
    <name type="scientific">Eiseniibacteriota bacterium</name>
    <dbReference type="NCBI Taxonomy" id="2212470"/>
    <lineage>
        <taxon>Bacteria</taxon>
        <taxon>Candidatus Eiseniibacteriota</taxon>
    </lineage>
</organism>
<feature type="coiled-coil region" evidence="1">
    <location>
        <begin position="38"/>
        <end position="65"/>
    </location>
</feature>
<proteinExistence type="predicted"/>
<sequence length="220" mass="24282">MPKLDLKNPGVQKLALSVMMSLGVLGVFFFSHLVPFGFQNQRERLNALKAEYEKKSTELARARATVSDLPRFEAEYEHLHERWAMAAELLPADRQLPVLLRRITLAAQQTGVEFVVFRPNEVKTEEHYVELPMQLSVYGGYHQIGSFIAELANMRRIVTVSGLQLKTSKADEEGTATTAAEFTASAYTLNSAGPPAPGASPSATPAEPQKEGERHGRKSS</sequence>
<dbReference type="Proteomes" id="UP000320184">
    <property type="component" value="Unassembled WGS sequence"/>
</dbReference>
<comment type="caution">
    <text evidence="4">The sequence shown here is derived from an EMBL/GenBank/DDBJ whole genome shotgun (WGS) entry which is preliminary data.</text>
</comment>
<dbReference type="Gene3D" id="3.30.70.60">
    <property type="match status" value="1"/>
</dbReference>
<feature type="transmembrane region" description="Helical" evidence="3">
    <location>
        <begin position="14"/>
        <end position="34"/>
    </location>
</feature>